<gene>
    <name evidence="2" type="ORF">FIBSPDRAFT_878187</name>
</gene>
<reference evidence="2 3" key="1">
    <citation type="journal article" date="2016" name="Mol. Biol. Evol.">
        <title>Comparative Genomics of Early-Diverging Mushroom-Forming Fungi Provides Insights into the Origins of Lignocellulose Decay Capabilities.</title>
        <authorList>
            <person name="Nagy L.G."/>
            <person name="Riley R."/>
            <person name="Tritt A."/>
            <person name="Adam C."/>
            <person name="Daum C."/>
            <person name="Floudas D."/>
            <person name="Sun H."/>
            <person name="Yadav J.S."/>
            <person name="Pangilinan J."/>
            <person name="Larsson K.H."/>
            <person name="Matsuura K."/>
            <person name="Barry K."/>
            <person name="Labutti K."/>
            <person name="Kuo R."/>
            <person name="Ohm R.A."/>
            <person name="Bhattacharya S.S."/>
            <person name="Shirouzu T."/>
            <person name="Yoshinaga Y."/>
            <person name="Martin F.M."/>
            <person name="Grigoriev I.V."/>
            <person name="Hibbett D.S."/>
        </authorList>
    </citation>
    <scope>NUCLEOTIDE SEQUENCE [LARGE SCALE GENOMIC DNA]</scope>
    <source>
        <strain evidence="2 3">CBS 109695</strain>
    </source>
</reference>
<dbReference type="EMBL" id="KV417891">
    <property type="protein sequence ID" value="KZP04743.1"/>
    <property type="molecule type" value="Genomic_DNA"/>
</dbReference>
<keyword evidence="3" id="KW-1185">Reference proteome</keyword>
<organism evidence="2 3">
    <name type="scientific">Athelia psychrophila</name>
    <dbReference type="NCBI Taxonomy" id="1759441"/>
    <lineage>
        <taxon>Eukaryota</taxon>
        <taxon>Fungi</taxon>
        <taxon>Dikarya</taxon>
        <taxon>Basidiomycota</taxon>
        <taxon>Agaricomycotina</taxon>
        <taxon>Agaricomycetes</taxon>
        <taxon>Agaricomycetidae</taxon>
        <taxon>Atheliales</taxon>
        <taxon>Atheliaceae</taxon>
        <taxon>Athelia</taxon>
    </lineage>
</organism>
<feature type="region of interest" description="Disordered" evidence="1">
    <location>
        <begin position="1"/>
        <end position="20"/>
    </location>
</feature>
<dbReference type="Proteomes" id="UP000076532">
    <property type="component" value="Unassembled WGS sequence"/>
</dbReference>
<evidence type="ECO:0000313" key="3">
    <source>
        <dbReference type="Proteomes" id="UP000076532"/>
    </source>
</evidence>
<protein>
    <submittedName>
        <fullName evidence="2">Uncharacterized protein</fullName>
    </submittedName>
</protein>
<evidence type="ECO:0000313" key="2">
    <source>
        <dbReference type="EMBL" id="KZP04743.1"/>
    </source>
</evidence>
<proteinExistence type="predicted"/>
<evidence type="ECO:0000256" key="1">
    <source>
        <dbReference type="SAM" id="MobiDB-lite"/>
    </source>
</evidence>
<dbReference type="AlphaFoldDB" id="A0A167V8B3"/>
<name>A0A167V8B3_9AGAM</name>
<sequence length="53" mass="5399">MIAPVRRAAPPRSQPHGPTAIAAPAMTELCAAKTAASPELPAVNPDKIRLATA</sequence>
<accession>A0A167V8B3</accession>